<evidence type="ECO:0000256" key="1">
    <source>
        <dbReference type="ARBA" id="ARBA00010462"/>
    </source>
</evidence>
<dbReference type="NCBIfam" id="TIGR00590">
    <property type="entry name" value="pcna"/>
    <property type="match status" value="1"/>
</dbReference>
<dbReference type="CDD" id="cd00577">
    <property type="entry name" value="PCNA"/>
    <property type="match status" value="1"/>
</dbReference>
<evidence type="ECO:0000256" key="2">
    <source>
        <dbReference type="ARBA" id="ARBA00023125"/>
    </source>
</evidence>
<dbReference type="SUPFAM" id="SSF55979">
    <property type="entry name" value="DNA clamp"/>
    <property type="match status" value="2"/>
</dbReference>
<dbReference type="InterPro" id="IPR022648">
    <property type="entry name" value="Pr_cel_nuc_antig_N"/>
</dbReference>
<dbReference type="PANTHER" id="PTHR11352:SF0">
    <property type="entry name" value="PROLIFERATING CELL NUCLEAR ANTIGEN"/>
    <property type="match status" value="1"/>
</dbReference>
<dbReference type="Pfam" id="PF00705">
    <property type="entry name" value="PCNA_N"/>
    <property type="match status" value="1"/>
</dbReference>
<dbReference type="EMBL" id="MN739334">
    <property type="protein sequence ID" value="QHS98971.1"/>
    <property type="molecule type" value="Genomic_DNA"/>
</dbReference>
<protein>
    <recommendedName>
        <fullName evidence="6">Proliferating cell nuclear antigen PCNA N-terminal domain-containing protein</fullName>
    </recommendedName>
</protein>
<proteinExistence type="inferred from homology"/>
<dbReference type="InterPro" id="IPR022649">
    <property type="entry name" value="Pr_cel_nuc_antig_C"/>
</dbReference>
<feature type="domain" description="Proliferating cell nuclear antigen PCNA C-terminal" evidence="4">
    <location>
        <begin position="132"/>
        <end position="241"/>
    </location>
</feature>
<keyword evidence="2" id="KW-0238">DNA-binding</keyword>
<dbReference type="PANTHER" id="PTHR11352">
    <property type="entry name" value="PROLIFERATING CELL NUCLEAR ANTIGEN"/>
    <property type="match status" value="1"/>
</dbReference>
<dbReference type="GO" id="GO:0003677">
    <property type="term" value="F:DNA binding"/>
    <property type="evidence" value="ECO:0007669"/>
    <property type="project" value="UniProtKB-KW"/>
</dbReference>
<dbReference type="InterPro" id="IPR000730">
    <property type="entry name" value="Pr_cel_nuc_antig"/>
</dbReference>
<reference evidence="5" key="1">
    <citation type="journal article" date="2020" name="Nature">
        <title>Giant virus diversity and host interactions through global metagenomics.</title>
        <authorList>
            <person name="Schulz F."/>
            <person name="Roux S."/>
            <person name="Paez-Espino D."/>
            <person name="Jungbluth S."/>
            <person name="Walsh D.A."/>
            <person name="Denef V.J."/>
            <person name="McMahon K.D."/>
            <person name="Konstantinidis K.T."/>
            <person name="Eloe-Fadrosh E.A."/>
            <person name="Kyrpides N.C."/>
            <person name="Woyke T."/>
        </authorList>
    </citation>
    <scope>NUCLEOTIDE SEQUENCE</scope>
    <source>
        <strain evidence="5">GVMAG-M-3300020185-33</strain>
    </source>
</reference>
<organism evidence="5">
    <name type="scientific">viral metagenome</name>
    <dbReference type="NCBI Taxonomy" id="1070528"/>
    <lineage>
        <taxon>unclassified sequences</taxon>
        <taxon>metagenomes</taxon>
        <taxon>organismal metagenomes</taxon>
    </lineage>
</organism>
<sequence length="262" mass="29690">MRFVITEPTKVKAFAIIFRQLKDFIADVNIDLSEDALYIQGMGDSHVCLFELILQKDWFAEFEVVKAFAMGIHCEFMFKMLGCLEDGQKITMHMDEDDDKLAVEFDSSGENNTIRKCFEMPLMNLDSEHLDVPEKEHESDLAIMADEFSELISQLSIFGEELIIKCHADGIDLTSKGDLGQMTASIKEEDIVEYAIEEDTVVNLSVGLKFIQSMCGFSKISEVAYLHCSNESPIKLHYSLDGEDSNDSKNYARFFVAPKLDD</sequence>
<comment type="similarity">
    <text evidence="1">Belongs to the PCNA family.</text>
</comment>
<dbReference type="PRINTS" id="PR00339">
    <property type="entry name" value="PCNACYCLIN"/>
</dbReference>
<feature type="domain" description="Proliferating cell nuclear antigen PCNA N-terminal" evidence="3">
    <location>
        <begin position="17"/>
        <end position="129"/>
    </location>
</feature>
<dbReference type="InterPro" id="IPR046938">
    <property type="entry name" value="DNA_clamp_sf"/>
</dbReference>
<dbReference type="AlphaFoldDB" id="A0A6C0C4E7"/>
<accession>A0A6C0C4E7</accession>
<dbReference type="GO" id="GO:0006272">
    <property type="term" value="P:leading strand elongation"/>
    <property type="evidence" value="ECO:0007669"/>
    <property type="project" value="TreeGrafter"/>
</dbReference>
<evidence type="ECO:0008006" key="6">
    <source>
        <dbReference type="Google" id="ProtNLM"/>
    </source>
</evidence>
<evidence type="ECO:0000313" key="5">
    <source>
        <dbReference type="EMBL" id="QHS98971.1"/>
    </source>
</evidence>
<evidence type="ECO:0000259" key="3">
    <source>
        <dbReference type="Pfam" id="PF00705"/>
    </source>
</evidence>
<dbReference type="Pfam" id="PF02747">
    <property type="entry name" value="PCNA_C"/>
    <property type="match status" value="1"/>
</dbReference>
<name>A0A6C0C4E7_9ZZZZ</name>
<dbReference type="HAMAP" id="MF_00317">
    <property type="entry name" value="DNApol_clamp_arch"/>
    <property type="match status" value="1"/>
</dbReference>
<dbReference type="GO" id="GO:0006275">
    <property type="term" value="P:regulation of DNA replication"/>
    <property type="evidence" value="ECO:0007669"/>
    <property type="project" value="InterPro"/>
</dbReference>
<dbReference type="Gene3D" id="3.70.10.10">
    <property type="match status" value="1"/>
</dbReference>
<dbReference type="GO" id="GO:0030337">
    <property type="term" value="F:DNA polymerase processivity factor activity"/>
    <property type="evidence" value="ECO:0007669"/>
    <property type="project" value="InterPro"/>
</dbReference>
<evidence type="ECO:0000259" key="4">
    <source>
        <dbReference type="Pfam" id="PF02747"/>
    </source>
</evidence>